<proteinExistence type="predicted"/>
<dbReference type="EMBL" id="CP028811">
    <property type="protein sequence ID" value="AWA30922.1"/>
    <property type="molecule type" value="Genomic_DNA"/>
</dbReference>
<dbReference type="Proteomes" id="UP000244193">
    <property type="component" value="Chromosome"/>
</dbReference>
<keyword evidence="1" id="KW-0812">Transmembrane</keyword>
<keyword evidence="3" id="KW-1185">Reference proteome</keyword>
<keyword evidence="1" id="KW-1133">Transmembrane helix</keyword>
<accession>A0A2S0RJM8</accession>
<evidence type="ECO:0000313" key="3">
    <source>
        <dbReference type="Proteomes" id="UP000244193"/>
    </source>
</evidence>
<reference evidence="2 3" key="1">
    <citation type="submission" date="2018-04" db="EMBL/GenBank/DDBJ databases">
        <title>Genome sequencing of Flavobacterium sp. HYN0048.</title>
        <authorList>
            <person name="Yi H."/>
            <person name="Baek C."/>
        </authorList>
    </citation>
    <scope>NUCLEOTIDE SEQUENCE [LARGE SCALE GENOMIC DNA]</scope>
    <source>
        <strain evidence="2 3">HYN0048</strain>
    </source>
</reference>
<sequence>MKINWGTSIVISFALFVAFIMYFVFTVQGNSRYDNELVVEEYYKHDARFGEEFAKLRNAAQLSQPPAIRLVREGILVSYPDSFSQGSISGNLSLYRPSAKKLDFSRPLKLSNGSMLVPAADLTGGRWDVTLEWTFEGKSYLIKKPLYVD</sequence>
<dbReference type="Pfam" id="PF05751">
    <property type="entry name" value="FixH"/>
    <property type="match status" value="1"/>
</dbReference>
<organism evidence="2 3">
    <name type="scientific">Flavobacterium magnum</name>
    <dbReference type="NCBI Taxonomy" id="2162713"/>
    <lineage>
        <taxon>Bacteria</taxon>
        <taxon>Pseudomonadati</taxon>
        <taxon>Bacteroidota</taxon>
        <taxon>Flavobacteriia</taxon>
        <taxon>Flavobacteriales</taxon>
        <taxon>Flavobacteriaceae</taxon>
        <taxon>Flavobacterium</taxon>
    </lineage>
</organism>
<dbReference type="OrthoDB" id="1493774at2"/>
<dbReference type="KEGG" id="fmg:HYN48_13025"/>
<keyword evidence="1" id="KW-0472">Membrane</keyword>
<protein>
    <submittedName>
        <fullName evidence="2">Cytochrome C oxidase Cbb3</fullName>
    </submittedName>
</protein>
<dbReference type="AlphaFoldDB" id="A0A2S0RJM8"/>
<feature type="transmembrane region" description="Helical" evidence="1">
    <location>
        <begin position="6"/>
        <end position="25"/>
    </location>
</feature>
<dbReference type="InterPro" id="IPR008620">
    <property type="entry name" value="FixH"/>
</dbReference>
<evidence type="ECO:0000313" key="2">
    <source>
        <dbReference type="EMBL" id="AWA30922.1"/>
    </source>
</evidence>
<name>A0A2S0RJM8_9FLAO</name>
<evidence type="ECO:0000256" key="1">
    <source>
        <dbReference type="SAM" id="Phobius"/>
    </source>
</evidence>
<dbReference type="RefSeq" id="WP_108372385.1">
    <property type="nucleotide sequence ID" value="NZ_CP028811.1"/>
</dbReference>
<gene>
    <name evidence="2" type="ORF">HYN48_13025</name>
</gene>